<dbReference type="PROSITE" id="PS50297">
    <property type="entry name" value="ANK_REP_REGION"/>
    <property type="match status" value="2"/>
</dbReference>
<proteinExistence type="predicted"/>
<dbReference type="InterPro" id="IPR036770">
    <property type="entry name" value="Ankyrin_rpt-contain_sf"/>
</dbReference>
<dbReference type="SUPFAM" id="SSF48403">
    <property type="entry name" value="Ankyrin repeat"/>
    <property type="match status" value="1"/>
</dbReference>
<dbReference type="InterPro" id="IPR002110">
    <property type="entry name" value="Ankyrin_rpt"/>
</dbReference>
<dbReference type="AlphaFoldDB" id="A0AA39Y9J9"/>
<gene>
    <name evidence="6" type="ORF">B0T16DRAFT_407904</name>
</gene>
<reference evidence="6" key="1">
    <citation type="submission" date="2023-06" db="EMBL/GenBank/DDBJ databases">
        <title>Genome-scale phylogeny and comparative genomics of the fungal order Sordariales.</title>
        <authorList>
            <consortium name="Lawrence Berkeley National Laboratory"/>
            <person name="Hensen N."/>
            <person name="Bonometti L."/>
            <person name="Westerberg I."/>
            <person name="Brannstrom I.O."/>
            <person name="Guillou S."/>
            <person name="Cros-Aarteil S."/>
            <person name="Calhoun S."/>
            <person name="Haridas S."/>
            <person name="Kuo A."/>
            <person name="Mondo S."/>
            <person name="Pangilinan J."/>
            <person name="Riley R."/>
            <person name="Labutti K."/>
            <person name="Andreopoulos B."/>
            <person name="Lipzen A."/>
            <person name="Chen C."/>
            <person name="Yanf M."/>
            <person name="Daum C."/>
            <person name="Ng V."/>
            <person name="Clum A."/>
            <person name="Steindorff A."/>
            <person name="Ohm R."/>
            <person name="Martin F."/>
            <person name="Silar P."/>
            <person name="Natvig D."/>
            <person name="Lalanne C."/>
            <person name="Gautier V."/>
            <person name="Ament-Velasquez S.L."/>
            <person name="Kruys A."/>
            <person name="Hutchinson M.I."/>
            <person name="Powell A.J."/>
            <person name="Barry K."/>
            <person name="Miller A.N."/>
            <person name="Grigoriev I.V."/>
            <person name="Debuchy R."/>
            <person name="Gladieux P."/>
            <person name="Thoren M.H."/>
            <person name="Johannesson H."/>
        </authorList>
    </citation>
    <scope>NUCLEOTIDE SEQUENCE</scope>
    <source>
        <strain evidence="6">SMH2532-1</strain>
    </source>
</reference>
<protein>
    <submittedName>
        <fullName evidence="6">DYW family of nucleic acid deaminases-domain-containing protein</fullName>
    </submittedName>
</protein>
<dbReference type="PRINTS" id="PR01415">
    <property type="entry name" value="ANKYRIN"/>
</dbReference>
<feature type="domain" description="Single-strand DNA deaminase toxin A-like C-terminal" evidence="5">
    <location>
        <begin position="394"/>
        <end position="454"/>
    </location>
</feature>
<evidence type="ECO:0000256" key="4">
    <source>
        <dbReference type="SAM" id="MobiDB-lite"/>
    </source>
</evidence>
<evidence type="ECO:0000259" key="5">
    <source>
        <dbReference type="Pfam" id="PF24120"/>
    </source>
</evidence>
<feature type="repeat" description="ANK" evidence="3">
    <location>
        <begin position="219"/>
        <end position="251"/>
    </location>
</feature>
<dbReference type="InterPro" id="IPR057517">
    <property type="entry name" value="SsdA-like_C"/>
</dbReference>
<comment type="caution">
    <text evidence="6">The sequence shown here is derived from an EMBL/GenBank/DDBJ whole genome shotgun (WGS) entry which is preliminary data.</text>
</comment>
<evidence type="ECO:0000256" key="1">
    <source>
        <dbReference type="ARBA" id="ARBA00022737"/>
    </source>
</evidence>
<dbReference type="EMBL" id="JAULSV010000003">
    <property type="protein sequence ID" value="KAK0648234.1"/>
    <property type="molecule type" value="Genomic_DNA"/>
</dbReference>
<accession>A0AA39Y9J9</accession>
<dbReference type="Pfam" id="PF24120">
    <property type="entry name" value="SsdA_C"/>
    <property type="match status" value="1"/>
</dbReference>
<organism evidence="6 7">
    <name type="scientific">Cercophora newfieldiana</name>
    <dbReference type="NCBI Taxonomy" id="92897"/>
    <lineage>
        <taxon>Eukaryota</taxon>
        <taxon>Fungi</taxon>
        <taxon>Dikarya</taxon>
        <taxon>Ascomycota</taxon>
        <taxon>Pezizomycotina</taxon>
        <taxon>Sordariomycetes</taxon>
        <taxon>Sordariomycetidae</taxon>
        <taxon>Sordariales</taxon>
        <taxon>Lasiosphaeriaceae</taxon>
        <taxon>Cercophora</taxon>
    </lineage>
</organism>
<dbReference type="GO" id="GO:0085020">
    <property type="term" value="P:protein K6-linked ubiquitination"/>
    <property type="evidence" value="ECO:0007669"/>
    <property type="project" value="TreeGrafter"/>
</dbReference>
<name>A0AA39Y9J9_9PEZI</name>
<dbReference type="GO" id="GO:0004842">
    <property type="term" value="F:ubiquitin-protein transferase activity"/>
    <property type="evidence" value="ECO:0007669"/>
    <property type="project" value="TreeGrafter"/>
</dbReference>
<feature type="repeat" description="ANK" evidence="3">
    <location>
        <begin position="252"/>
        <end position="278"/>
    </location>
</feature>
<dbReference type="Pfam" id="PF12796">
    <property type="entry name" value="Ank_2"/>
    <property type="match status" value="1"/>
</dbReference>
<dbReference type="Gene3D" id="1.25.40.20">
    <property type="entry name" value="Ankyrin repeat-containing domain"/>
    <property type="match status" value="1"/>
</dbReference>
<keyword evidence="7" id="KW-1185">Reference proteome</keyword>
<evidence type="ECO:0000256" key="3">
    <source>
        <dbReference type="PROSITE-ProRule" id="PRU00023"/>
    </source>
</evidence>
<evidence type="ECO:0000256" key="2">
    <source>
        <dbReference type="ARBA" id="ARBA00023043"/>
    </source>
</evidence>
<keyword evidence="2 3" id="KW-0040">ANK repeat</keyword>
<dbReference type="PANTHER" id="PTHR24171:SF8">
    <property type="entry name" value="BRCA1-ASSOCIATED RING DOMAIN PROTEIN 1"/>
    <property type="match status" value="1"/>
</dbReference>
<evidence type="ECO:0000313" key="7">
    <source>
        <dbReference type="Proteomes" id="UP001174936"/>
    </source>
</evidence>
<sequence>MAVPTGPRSQDLPLAHVQWWNGSTVKVRCPNCDRIHGHGFRGYHADQQRRGSQCGDPRLYGEYQMHFPFGVSYFESFANYEINKERGVFVAAGVDLSQHFPVRDGRVDKLRKRFVEEANRRPKWTDAKEEREIRSKYWKGPLVEKIFDEALADMVIGKIEAVQRFLETSADANLFIHGVEADQAIFPSDHEGEDDDSDGENAKENKSTPCRMNSEVIPTGRTTLHLAAAESHPEIVELLLTRGADPNVRDVEGKTPLSEAALWGRLENVRILLEHGADPLLECIRDDKTVLAVDFARNEGVNTELRRRSVYKEDTRERNIDRRAVINMLARHPRSAGMITAGPTQTTAQPAGFVFTRSTGAWDNSLTLMANFVVPSEYKTIGVLFRGSDFPSVAAMSGWAHNDEPGANIHISGKDWTNEVRQLCRHIGHRLAPHEYDQGEPGKFNACHAEKQLIAYFVSKHVFLQHEQMSDDPVEELVLSMGLTSIAGELFGQEQDETRWLSKVRPPISLKKATIMVCRLQCWDCESFVERVNQSLGVEITVVGSSVV</sequence>
<evidence type="ECO:0000313" key="6">
    <source>
        <dbReference type="EMBL" id="KAK0648234.1"/>
    </source>
</evidence>
<feature type="region of interest" description="Disordered" evidence="4">
    <location>
        <begin position="185"/>
        <end position="215"/>
    </location>
</feature>
<dbReference type="PANTHER" id="PTHR24171">
    <property type="entry name" value="ANKYRIN REPEAT DOMAIN-CONTAINING PROTEIN 39-RELATED"/>
    <property type="match status" value="1"/>
</dbReference>
<dbReference type="SMART" id="SM00248">
    <property type="entry name" value="ANK"/>
    <property type="match status" value="2"/>
</dbReference>
<keyword evidence="1" id="KW-0677">Repeat</keyword>
<dbReference type="PROSITE" id="PS50088">
    <property type="entry name" value="ANK_REPEAT"/>
    <property type="match status" value="2"/>
</dbReference>
<dbReference type="Proteomes" id="UP001174936">
    <property type="component" value="Unassembled WGS sequence"/>
</dbReference>